<dbReference type="Pfam" id="PF02393">
    <property type="entry name" value="US22"/>
    <property type="match status" value="1"/>
</dbReference>
<evidence type="ECO:0000313" key="2">
    <source>
        <dbReference type="Proteomes" id="UP000824219"/>
    </source>
</evidence>
<comment type="caution">
    <text evidence="1">The sequence shown here is derived from an EMBL/GenBank/DDBJ whole genome shotgun (WGS) entry which is preliminary data.</text>
</comment>
<gene>
    <name evidence="1" type="ORF">KOW79_010974</name>
</gene>
<dbReference type="InterPro" id="IPR003360">
    <property type="entry name" value="US22-like"/>
</dbReference>
<reference evidence="1 2" key="1">
    <citation type="submission" date="2021-06" db="EMBL/GenBank/DDBJ databases">
        <title>Chromosome-level genome assembly of the red-tail catfish (Hemibagrus wyckioides).</title>
        <authorList>
            <person name="Shao F."/>
        </authorList>
    </citation>
    <scope>NUCLEOTIDE SEQUENCE [LARGE SCALE GENOMIC DNA]</scope>
    <source>
        <strain evidence="1">EC202008001</strain>
        <tissue evidence="1">Blood</tissue>
    </source>
</reference>
<proteinExistence type="predicted"/>
<accession>A0A9D3NPD0</accession>
<sequence>MSQQEQILKDFLIPDLSKDKPEVYLRKIRDVASKHRQSKIKLKKMGKYSFKVGSLAETSYKNEPEMLEEWEQFYLPDHMYMEVIGVLEKFSCNSPNDELVLMVCEDGKVFAYEGNRLHLISDSLKDLFEHGLQFPGIKEYYRGQSFEDMTDKEWDKVKKSKEAMKMMKDHQEMLECAKDSYLTNLDIIMGRAQGGASSAGARDEPIPVHL</sequence>
<dbReference type="AlphaFoldDB" id="A0A9D3NPD0"/>
<protein>
    <submittedName>
        <fullName evidence="1">Uncharacterized protein</fullName>
    </submittedName>
</protein>
<dbReference type="Proteomes" id="UP000824219">
    <property type="component" value="Linkage Group LG12"/>
</dbReference>
<name>A0A9D3NPD0_9TELE</name>
<keyword evidence="2" id="KW-1185">Reference proteome</keyword>
<dbReference type="EMBL" id="JAHKSW010000012">
    <property type="protein sequence ID" value="KAG7326049.1"/>
    <property type="molecule type" value="Genomic_DNA"/>
</dbReference>
<organism evidence="1 2">
    <name type="scientific">Hemibagrus wyckioides</name>
    <dbReference type="NCBI Taxonomy" id="337641"/>
    <lineage>
        <taxon>Eukaryota</taxon>
        <taxon>Metazoa</taxon>
        <taxon>Chordata</taxon>
        <taxon>Craniata</taxon>
        <taxon>Vertebrata</taxon>
        <taxon>Euteleostomi</taxon>
        <taxon>Actinopterygii</taxon>
        <taxon>Neopterygii</taxon>
        <taxon>Teleostei</taxon>
        <taxon>Ostariophysi</taxon>
        <taxon>Siluriformes</taxon>
        <taxon>Bagridae</taxon>
        <taxon>Hemibagrus</taxon>
    </lineage>
</organism>
<dbReference type="OrthoDB" id="9935986at2759"/>
<evidence type="ECO:0000313" key="1">
    <source>
        <dbReference type="EMBL" id="KAG7326049.1"/>
    </source>
</evidence>